<evidence type="ECO:0000259" key="2">
    <source>
        <dbReference type="PROSITE" id="PS50835"/>
    </source>
</evidence>
<evidence type="ECO:0000313" key="4">
    <source>
        <dbReference type="EMBL" id="MFC0513941.1"/>
    </source>
</evidence>
<gene>
    <name evidence="4" type="ORF">ACFFGT_07010</name>
</gene>
<organism evidence="4 5">
    <name type="scientific">Mucilaginibacter angelicae</name>
    <dbReference type="NCBI Taxonomy" id="869718"/>
    <lineage>
        <taxon>Bacteria</taxon>
        <taxon>Pseudomonadati</taxon>
        <taxon>Bacteroidota</taxon>
        <taxon>Sphingobacteriia</taxon>
        <taxon>Sphingobacteriales</taxon>
        <taxon>Sphingobacteriaceae</taxon>
        <taxon>Mucilaginibacter</taxon>
    </lineage>
</organism>
<evidence type="ECO:0000256" key="1">
    <source>
        <dbReference type="SAM" id="SignalP"/>
    </source>
</evidence>
<dbReference type="InterPro" id="IPR044023">
    <property type="entry name" value="Ig_7"/>
</dbReference>
<dbReference type="NCBIfam" id="TIGR04131">
    <property type="entry name" value="Bac_Flav_CTERM"/>
    <property type="match status" value="1"/>
</dbReference>
<evidence type="ECO:0000259" key="3">
    <source>
        <dbReference type="PROSITE" id="PS50853"/>
    </source>
</evidence>
<dbReference type="InterPro" id="IPR007110">
    <property type="entry name" value="Ig-like_dom"/>
</dbReference>
<feature type="domain" description="Ig-like" evidence="2">
    <location>
        <begin position="1435"/>
        <end position="1538"/>
    </location>
</feature>
<dbReference type="Gene3D" id="2.60.40.10">
    <property type="entry name" value="Immunoglobulins"/>
    <property type="match status" value="1"/>
</dbReference>
<dbReference type="RefSeq" id="WP_377021801.1">
    <property type="nucleotide sequence ID" value="NZ_JBHLTS010000018.1"/>
</dbReference>
<accession>A0ABV6L2I6</accession>
<dbReference type="InterPro" id="IPR003961">
    <property type="entry name" value="FN3_dom"/>
</dbReference>
<feature type="signal peptide" evidence="1">
    <location>
        <begin position="1"/>
        <end position="28"/>
    </location>
</feature>
<dbReference type="EMBL" id="JBHLTS010000018">
    <property type="protein sequence ID" value="MFC0513941.1"/>
    <property type="molecule type" value="Genomic_DNA"/>
</dbReference>
<dbReference type="PROSITE" id="PS50853">
    <property type="entry name" value="FN3"/>
    <property type="match status" value="1"/>
</dbReference>
<dbReference type="InterPro" id="IPR003599">
    <property type="entry name" value="Ig_sub"/>
</dbReference>
<protein>
    <submittedName>
        <fullName evidence="4">Gliding motility-associated C-terminal domain-containing protein</fullName>
    </submittedName>
</protein>
<proteinExistence type="predicted"/>
<keyword evidence="1" id="KW-0732">Signal</keyword>
<dbReference type="Pfam" id="PF13585">
    <property type="entry name" value="CHU_C"/>
    <property type="match status" value="1"/>
</dbReference>
<dbReference type="InterPro" id="IPR013783">
    <property type="entry name" value="Ig-like_fold"/>
</dbReference>
<evidence type="ECO:0000313" key="5">
    <source>
        <dbReference type="Proteomes" id="UP001589828"/>
    </source>
</evidence>
<dbReference type="InterPro" id="IPR026341">
    <property type="entry name" value="T9SS_type_B"/>
</dbReference>
<reference evidence="4 5" key="1">
    <citation type="submission" date="2024-09" db="EMBL/GenBank/DDBJ databases">
        <authorList>
            <person name="Sun Q."/>
            <person name="Mori K."/>
        </authorList>
    </citation>
    <scope>NUCLEOTIDE SEQUENCE [LARGE SCALE GENOMIC DNA]</scope>
    <source>
        <strain evidence="4 5">NCAIM B.02415</strain>
    </source>
</reference>
<name>A0ABV6L2I6_9SPHI</name>
<dbReference type="Pfam" id="PF19081">
    <property type="entry name" value="Ig_7"/>
    <property type="match status" value="31"/>
</dbReference>
<sequence>MRNLAFNKNAFLVLFILLALFNIKYAQAQRTYANAEQHGATGVACVNCTVLNAANAADGNVQTFSSINVSVGVAAQTYQELIFQSAKSSGTPVTVKLGSGDKLLSLTALGGVFLQAYNGNAAIGSPVAVATLLTALSNNNQVEVSITPAQAYDRVRVTVNGGLAGVLANTYLYDAFTSGTGAGICGMAVDELHGISSALLGLGADVGGVANAQNAIDGNLNTASTLNAGVGLLGAYAQQTVIYGSPSVIGDSVRMTLSIPQALIDVGLLSNISVATYLGNTYNNDQTAINASLLNLRLLDLTNNRRKVTITFAPTQVFDRVQLTLGGVANVLSTLDLYEAVRLIPRPVTKINNTPGVTAQINSGSTATLTANAVANTTFHWYTQATGGSPVATGPSYTTLALTASTDYYVSASRTGCTDESERTKVSLTIGSTTTTPPVNPLGVRTYANAQQPGAGGLLCLGCTVTNPGNAVDGNLQTYSTLNVTVGVAAQTYQTLTFPGGTKAAGTPVTVKLGTGDNLLSLTALGGVTLQAYNGNTPVGSPVSAATLVSVLSNNNQVELSFAPTQAYDGIRVTLNGGLVGALSSLYLYEGFVTTAGPAVCNTAIDELHGISSALLNLGLNVGGVVNPQNAIDGNLNTASTLNAGVGLLGAYAQQTVIFSNPSVIGDSVRLTLSVPEALIQVGLLAGSSVNTYYGNTDNNDLTYLSSSLLQVRLLDLTNNRRKVVITFVPGKVFDRVQLRLGGVANVLSTLDLYEIQRLIAKPVIKINNVASTDAQICTGTTATFTATAVPNTVFHWYTQATGGSPVFTGAAFTTPVLTASATYYVAAMRSGCTDESDRTKVTVTVSAVPASPVIANNTVSVCSGQTATFTATSVAGVTINWYSAATGGTLLHTGDSFTTPAITAATSYYAEAVVTGGSCASAARTKVTVNITPPPVAPTLTAANVTICSGGVATLSVSGAVAGTIYNWYAAATGGTPVFTGATYTTAALTANATYFVEAVNAGGCSSAARTQATVTVTPLPADPTVSAANSSIAAGQKTSISVTSPQAGITYNWYTSANAGAPVFTGTTFQTPLLYNNTTYYVSAVNNATGCASANRTAVTITVTINTNAPCTFANQQTMTVNGLCLGCTVTNPALATDADTTTASTINVLAGLVGGNVQQELRFQQQGFAGDTIKLVLQNPNGLLGAAVLGNIGVTLANGTTTTASYQLNNALIKVFLLAGSSNKYAVYIPATGAYDRITISINSGLASVLTPLNIYYASQQFPKPVFNPTAPEICKGSSAVVNITSPANGTFTWYTTPTGGTSVHTGTSYTTPVLNANTTYYIEYTRGTCTGTVRFPVTILVDDVPAAPTVTAQNVTITSGQTATLNATASNGATIQWYDAATGGNLVHTGNPFTTPVLTANKTYYAGTALGSCVSATRTPVTITVQPIVIPTVSVTPPTVALNAGQTTSFTASSTTPGVTFNWFTTPTGGTSIFTGAIYTTPPQFANTTFYAEATVTATGVKSTTRAPGAVTINQQASSPVPCDAAIDQTNTTSGLLCVGCGVLNATGSVDADRNTFSQLLVPVGLLNAYASQTLRFTNPGLAGDSVVVELGVPGTLASVSVLSQIQIGTYNGATFNNDYTNVNGSLINIQLLSGTSRFRVAFKATHNFDRVEVRLNAALAGVFSSLNIYDASQSVVAPVIAVSPVTTCSGAPVTLSATVPANVTVKWYTSATGGSVAGTGANFTTPALSASTTYYAEASRTSDGCTQAVRTPVNINVVTIPAAPVVATPNVTVCAGQTASFNITPVAGVTYNWYSAATGGTLVHTGNSFTTAAINATTSYYAEAVSGGSCISTTRTKVTATLAPPPTAPALNATSVSICDGSVATLAVTSPAAGNTYNWYTTATGGTPVFTGPTYTTAALHSNASYYVEAVNAGGCTSAQRTQADVTVVPLPANPTLSANNTSIAAGQQTTIGVTNTQTGVTYNWYTSANAATPVFTGTTFQTPLLYSNTTYYVNAVNSTGCTSASRTPITINVTINTNAPCTFANQETVTVNGICLGCGVTNELLATDADTTTASTINVLAGLLGGYAQQELRFQQPGFAGDNIKLVLQNPNGLLSAAVLGNIQVTLANGATPTSTLALNSALIKVYLLAGSSNKYAVYIPATGAYDRITVKINSGVASLLTPLNIYYAAQQFPKPVFNPTAPEICKGSSAVINITSPANGTFTWYNAPVGGTVVHTGASYTTPALNANTTYYVEYSRGSCASTVRFPVNVIVDDAPPAPTVTAQNVTITAGQTATLNATASNGATIQWFDAPTGGNLVFTGNPYVTPVLTATKTYYAGTALGNCVSATRTPVIISVQPVVIPDVSVTPPTTTVSPGQTTSFTASSTTPGAVFNWFTSPTGGTSIFTGTTYTTPPEFANTIYYAESSIPATGVKSATRATGIVTVNQQGSNPVPCDAAIDQTNTTSGLLCVGCGVLNATGSVDADRNTFSQLLVPVGLLNAYASQTLRFANTGIAGDSVIVELGVPGTLASVSVLSQIQIGTYNGSTFNNDYFSINGSLINIQLLSGTSRFRVAFKAAHTFDRVEIRLNAALAGVFSSLNIYDASQSVPAPVIAASPVTACSGTQATLTATAPANVTVRWYTSATGGSPVFTGATFTTPALTASTTYYAEASRTADGCSQAVRTPVQVNVVAPPAAPVVAVPNTTVCAGQPAAFAVTPVNGVTYTWYASATGGTPITTGNSFTTPALTATTSYYVEAANAGQCSSSARTKVTANVTATPVTPTVSQASTQTCSGSSVTLTASSTQPGVTFNWYTTATGGTPVHTGAQYVTPALTANMSYYVEAATGTCISASRAKADVIVNPTPVAPTITVVPVGGQITSGQTAQLSASSTTANVTFNWYSTATGGTPVHTGATFTTPALTTNTTYYVEAVSNATGCISTTRTPVTVIVNPVFSTSCDFASTQTNTTSGVACLLCGVTNPDNAVDIDTVNFSQLNLGVGAVGYVGQKLIFGDAGLAGDTVTVKIKVPVNLASVGVLGQLQIGSFNGNTDNNDRIALSSTLIKVTILAGGQTALVKFVPKAAYNAVEVRLTTTVSLFNSLNIYYATKQVPIPQLTAKTDNICAGGTATFTVANPVAGVTYKWYSAAVGGTLLHSGNNYTTAALNITTNFYVESSRTSNSCPNPNRVAATANVTPAPVNPILAQNAVSVCSGDAVTLSVTNAAGTTVNWYDAPTGGTLVFTGANYQATPIATVSYYAEITNGSCVSPSRTKATITVNPRPAAPGVQSANVQVCPGSTATLAVLNPVAGVNYQWFATATGGTILKTGNTYTTAALTQDATYYVQATNATTSCSNNGARTAVDVTVTNSLTAPVLSAATTNVCSGGSATLSVNNPVNGLTYKWYTAATGGAPVFTGPIFTINNLTADASYFVESSNSSGCTSPTRARADITVQPIPTAPVVQASAGGLNVCEGESTSLSIANPVTGVVYRWYTAATGGTLLYTGTQFNTPVLTADATYYVEAAQAGNCNASARTQVKVTVNPLPADPILASNNVKICSGSPATLKIQSPVAGITYQWFSTASQTTKLFEGTTYITGPLTANATYYVAAVNASGCQSANLTIAQVSIQAAPSAPVIANGSTVQTCINSIVTLNISNPQAGFTYNWYSAATGGTPLFTGTSFNTPALAGNVTYYAEAVNSTGCTSTGRTSVSINVNQIPTAPTVTAQGGGNTTVCSGGTIALTATSTTQNVSFNWYTAATGGSPIFTGATYTTPPLTAATTYYVEAVSAGSCASTTRTAVQVTIGNTTTPTPQVVAADLSVCQNSAATIHISNPDAGTTYNWYNVATGGSSLYTGTAFTTPVLSANTTYYVQASNSQNCNASARLAVNVVIVPQPNTPVPTLANVPVCAGNTATLSVQSPQANIIYKWYSNAARTNLLFTGSTYTTDPIQANTTFYVDASNGSCASSSAATVQVTISAPPSTPLLVNSAQTACGGSQVLLSISNPQQGFSYNWYTAATGGTPVYTGTNFTTPSLTASKTYYAEAVNATGCSSPARTSATVTILGAPTAPTVSGPNAGICPGSTATLTVNSTANITIKWYANATGGTALATGDSFTTPALNQTTTYYAEASNSGGCNSGTRTSVTVQVLQKLSTPSVSVTETTPVSITFGWAAVTGATGYEISLNNGSTFSSVGTALTYKVDNLQPLQSATIVVRALGTSGCELSDNSAAVTGTTINPLGNSIFIPNAFSPNGDGNNDTFLVFGTVIKGMNMSIYDQWGGLIFKSTNQSAGWDGTYKGKAQPVGVYVYYVEATLNDGEVIKRKGTINLLR</sequence>
<dbReference type="PROSITE" id="PS50835">
    <property type="entry name" value="IG_LIKE"/>
    <property type="match status" value="1"/>
</dbReference>
<comment type="caution">
    <text evidence="4">The sequence shown here is derived from an EMBL/GenBank/DDBJ whole genome shotgun (WGS) entry which is preliminary data.</text>
</comment>
<feature type="domain" description="Fibronectin type-III" evidence="3">
    <location>
        <begin position="4133"/>
        <end position="4217"/>
    </location>
</feature>
<dbReference type="Proteomes" id="UP001589828">
    <property type="component" value="Unassembled WGS sequence"/>
</dbReference>
<dbReference type="SMART" id="SM00409">
    <property type="entry name" value="IG"/>
    <property type="match status" value="16"/>
</dbReference>
<keyword evidence="5" id="KW-1185">Reference proteome</keyword>
<feature type="chain" id="PRO_5047263138" evidence="1">
    <location>
        <begin position="29"/>
        <end position="4309"/>
    </location>
</feature>